<dbReference type="InterPro" id="IPR000322">
    <property type="entry name" value="Glyco_hydro_31_TIM"/>
</dbReference>
<organism evidence="7 8">
    <name type="scientific">Caulobacter rhizosphaerae</name>
    <dbReference type="NCBI Taxonomy" id="2010972"/>
    <lineage>
        <taxon>Bacteria</taxon>
        <taxon>Pseudomonadati</taxon>
        <taxon>Pseudomonadota</taxon>
        <taxon>Alphaproteobacteria</taxon>
        <taxon>Caulobacterales</taxon>
        <taxon>Caulobacteraceae</taxon>
        <taxon>Caulobacter</taxon>
    </lineage>
</organism>
<accession>A0ABU1N1V1</accession>
<dbReference type="InterPro" id="IPR048395">
    <property type="entry name" value="Glyco_hydro_31_C"/>
</dbReference>
<dbReference type="Gene3D" id="3.20.20.80">
    <property type="entry name" value="Glycosidases"/>
    <property type="match status" value="1"/>
</dbReference>
<protein>
    <submittedName>
        <fullName evidence="7">Alpha-D-xyloside xylohydrolase</fullName>
        <ecNumber evidence="7">3.2.1.177</ecNumber>
    </submittedName>
</protein>
<evidence type="ECO:0000256" key="1">
    <source>
        <dbReference type="ARBA" id="ARBA00007806"/>
    </source>
</evidence>
<dbReference type="Gene3D" id="2.60.40.1180">
    <property type="entry name" value="Golgi alpha-mannosidase II"/>
    <property type="match status" value="2"/>
</dbReference>
<keyword evidence="3" id="KW-0732">Signal</keyword>
<evidence type="ECO:0000313" key="8">
    <source>
        <dbReference type="Proteomes" id="UP001262754"/>
    </source>
</evidence>
<dbReference type="PANTHER" id="PTHR43863">
    <property type="entry name" value="HYDROLASE, PUTATIVE (AFU_ORTHOLOGUE AFUA_1G03140)-RELATED"/>
    <property type="match status" value="1"/>
</dbReference>
<sequence length="798" mass="87805">MLHRMACRLSLGLALCLPAAAWAATVSVTQENGAVVVRNGVDVMRVTVCDKDMVRVVASPDGAAAGSSPSQPWFAKACTPQAFVLRDAAAAGTGSNTAAGAGGAGASVAAKVLDTGAFRVSISLADGTLTFLDASAGQGDRILLQEMGERPRVYDPVKLSDGQNAFKVTERFHPVLRQGIYGLGQHQGGQFNYQGGVVRLAQANTDIAHPLMVSTEGYGLLWNTAAASTMDNRFPTEMTLQADAAQAIDYLFIHGPEFDDIVGAYRRLTGQAPLFPRWAYGLFQSMDHYDSAQDLLDVTARHRAADAPVDVVVQDWKWWSRMGDPPFRPEAYPDVPSLLAALRQRHVHTLLSLWPLLSKSSDLYADMKARGWLIPGTALYDPTNREAADLYWSHLGGKLLDQGWDSFWLDGSEPELHLPTMAETDRTLAGRRLAIGPGELYNNIFPLAHVGGVHDHWRAQRDDKRVFILSRSSFAGVQRYGAASWSGDILNSFPVFERQMAGGLNFALSGMPYWTTDIGGYYQGVLDNPPRGPDTRDPAFQELYVRWYQFGVFNPLFRTHGKRANNQNDLFAYGSMQPILLDYDRLRYRLLPYLYALAWAVTDRSGTIMRPLVMDWRTDERVWSIGDQFLFGPALMVAPVTKAGQTSRQVFLPRTAGWYDFWTGKPVGANRWIEAPAPIDRIPLFARAGAILPLGEAVQYADQAPQGPVELRVYAGADGTFILYDDAGDGHAYERGERATIGLTWNDAARRLDVGARAGTFPGLARERTFKVVLVDGRRTRSKLVRYDGSATAVSFGR</sequence>
<evidence type="ECO:0000259" key="5">
    <source>
        <dbReference type="Pfam" id="PF17137"/>
    </source>
</evidence>
<evidence type="ECO:0000259" key="4">
    <source>
        <dbReference type="Pfam" id="PF01055"/>
    </source>
</evidence>
<dbReference type="InterPro" id="IPR033403">
    <property type="entry name" value="DUF5110"/>
</dbReference>
<dbReference type="EC" id="3.2.1.177" evidence="7"/>
<feature type="signal peptide" evidence="3">
    <location>
        <begin position="1"/>
        <end position="23"/>
    </location>
</feature>
<dbReference type="PANTHER" id="PTHR43863:SF2">
    <property type="entry name" value="MALTASE-GLUCOAMYLASE"/>
    <property type="match status" value="1"/>
</dbReference>
<feature type="domain" description="Glycosyl hydrolase family 31 C-terminal" evidence="6">
    <location>
        <begin position="607"/>
        <end position="692"/>
    </location>
</feature>
<dbReference type="InterPro" id="IPR011013">
    <property type="entry name" value="Gal_mutarotase_sf_dom"/>
</dbReference>
<dbReference type="GO" id="GO:0061634">
    <property type="term" value="F:alpha-D-xyloside xylohydrolase"/>
    <property type="evidence" value="ECO:0007669"/>
    <property type="project" value="UniProtKB-EC"/>
</dbReference>
<comment type="caution">
    <text evidence="7">The sequence shown here is derived from an EMBL/GenBank/DDBJ whole genome shotgun (WGS) entry which is preliminary data.</text>
</comment>
<dbReference type="SUPFAM" id="SSF51011">
    <property type="entry name" value="Glycosyl hydrolase domain"/>
    <property type="match status" value="1"/>
</dbReference>
<evidence type="ECO:0000256" key="2">
    <source>
        <dbReference type="RuleBase" id="RU361185"/>
    </source>
</evidence>
<dbReference type="Pfam" id="PF01055">
    <property type="entry name" value="Glyco_hydro_31_2nd"/>
    <property type="match status" value="1"/>
</dbReference>
<feature type="domain" description="Glycoside hydrolase family 31 TIM barrel" evidence="4">
    <location>
        <begin position="273"/>
        <end position="597"/>
    </location>
</feature>
<proteinExistence type="inferred from homology"/>
<feature type="chain" id="PRO_5047533067" evidence="3">
    <location>
        <begin position="24"/>
        <end position="798"/>
    </location>
</feature>
<dbReference type="Gene3D" id="2.60.40.1760">
    <property type="entry name" value="glycosyl hydrolase (family 31)"/>
    <property type="match status" value="1"/>
</dbReference>
<keyword evidence="2 7" id="KW-0326">Glycosidase</keyword>
<comment type="similarity">
    <text evidence="1 2">Belongs to the glycosyl hydrolase 31 family.</text>
</comment>
<dbReference type="RefSeq" id="WP_310032929.1">
    <property type="nucleotide sequence ID" value="NZ_JAVDRL010000009.1"/>
</dbReference>
<dbReference type="Proteomes" id="UP001262754">
    <property type="component" value="Unassembled WGS sequence"/>
</dbReference>
<dbReference type="InterPro" id="IPR051816">
    <property type="entry name" value="Glycosyl_Hydrolase_31"/>
</dbReference>
<name>A0ABU1N1V1_9CAUL</name>
<dbReference type="InterPro" id="IPR017853">
    <property type="entry name" value="GH"/>
</dbReference>
<feature type="domain" description="DUF5110" evidence="5">
    <location>
        <begin position="708"/>
        <end position="776"/>
    </location>
</feature>
<dbReference type="Pfam" id="PF21365">
    <property type="entry name" value="Glyco_hydro_31_3rd"/>
    <property type="match status" value="1"/>
</dbReference>
<keyword evidence="2 7" id="KW-0378">Hydrolase</keyword>
<gene>
    <name evidence="7" type="ORF">J2800_003165</name>
</gene>
<dbReference type="SUPFAM" id="SSF51445">
    <property type="entry name" value="(Trans)glycosidases"/>
    <property type="match status" value="1"/>
</dbReference>
<dbReference type="Pfam" id="PF17137">
    <property type="entry name" value="DUF5110"/>
    <property type="match status" value="1"/>
</dbReference>
<keyword evidence="8" id="KW-1185">Reference proteome</keyword>
<dbReference type="EMBL" id="JAVDRL010000009">
    <property type="protein sequence ID" value="MDR6532407.1"/>
    <property type="molecule type" value="Genomic_DNA"/>
</dbReference>
<evidence type="ECO:0000259" key="6">
    <source>
        <dbReference type="Pfam" id="PF21365"/>
    </source>
</evidence>
<evidence type="ECO:0000313" key="7">
    <source>
        <dbReference type="EMBL" id="MDR6532407.1"/>
    </source>
</evidence>
<reference evidence="7 8" key="1">
    <citation type="submission" date="2023-07" db="EMBL/GenBank/DDBJ databases">
        <title>Sorghum-associated microbial communities from plants grown in Nebraska, USA.</title>
        <authorList>
            <person name="Schachtman D."/>
        </authorList>
    </citation>
    <scope>NUCLEOTIDE SEQUENCE [LARGE SCALE GENOMIC DNA]</scope>
    <source>
        <strain evidence="7 8">DS2154</strain>
    </source>
</reference>
<dbReference type="InterPro" id="IPR013780">
    <property type="entry name" value="Glyco_hydro_b"/>
</dbReference>
<dbReference type="CDD" id="cd14752">
    <property type="entry name" value="GH31_N"/>
    <property type="match status" value="1"/>
</dbReference>
<dbReference type="SUPFAM" id="SSF74650">
    <property type="entry name" value="Galactose mutarotase-like"/>
    <property type="match status" value="1"/>
</dbReference>
<evidence type="ECO:0000256" key="3">
    <source>
        <dbReference type="SAM" id="SignalP"/>
    </source>
</evidence>